<evidence type="ECO:0000313" key="3">
    <source>
        <dbReference type="EMBL" id="KAG1566195.1"/>
    </source>
</evidence>
<sequence>MSTSSTQFYSANVSDFKTMKVDKAIWEVELKKLEDSTCAHWTNKGFKIKEIVSSNATESSSVGRNKTILSSKKCTCHRGPNVYVSKASGNHRPIQKESKKIGCPTCIMVTCYHSNPEFVIFERKNMHSHVPGSYADLKFMSLSDALRRKIKAFLQYGFSRREIRSCLLQEIDEGAEERDKLFHYDDVYNIWLSVAKDMFKFKENEFVIHIYKETQKEYAHLHFGTMAESMKPALTKGEAVLYNTIVTSISSEDVPRKRVLCKCQPLAASINQQTHTEPTTTTISTSTSTSTPTELRSDGPTTTELVLAEDKSEAAWRTSLKRSIEALEVDLKQKEREAHAIKKKIKILKEQL</sequence>
<evidence type="ECO:0000256" key="2">
    <source>
        <dbReference type="SAM" id="MobiDB-lite"/>
    </source>
</evidence>
<evidence type="ECO:0008006" key="5">
    <source>
        <dbReference type="Google" id="ProtNLM"/>
    </source>
</evidence>
<reference evidence="3 4" key="1">
    <citation type="journal article" date="2020" name="Microb. Genom.">
        <title>Genetic diversity of clinical and environmental Mucorales isolates obtained from an investigation of mucormycosis cases among solid organ transplant recipients.</title>
        <authorList>
            <person name="Nguyen M.H."/>
            <person name="Kaul D."/>
            <person name="Muto C."/>
            <person name="Cheng S.J."/>
            <person name="Richter R.A."/>
            <person name="Bruno V.M."/>
            <person name="Liu G."/>
            <person name="Beyhan S."/>
            <person name="Sundermann A.J."/>
            <person name="Mounaud S."/>
            <person name="Pasculle A.W."/>
            <person name="Nierman W.C."/>
            <person name="Driscoll E."/>
            <person name="Cumbie R."/>
            <person name="Clancy C.J."/>
            <person name="Dupont C.L."/>
        </authorList>
    </citation>
    <scope>NUCLEOTIDE SEQUENCE [LARGE SCALE GENOMIC DNA]</scope>
    <source>
        <strain evidence="3 4">GL24</strain>
    </source>
</reference>
<feature type="compositionally biased region" description="Low complexity" evidence="2">
    <location>
        <begin position="274"/>
        <end position="294"/>
    </location>
</feature>
<keyword evidence="1" id="KW-0175">Coiled coil</keyword>
<dbReference type="Proteomes" id="UP000740926">
    <property type="component" value="Unassembled WGS sequence"/>
</dbReference>
<feature type="coiled-coil region" evidence="1">
    <location>
        <begin position="317"/>
        <end position="351"/>
    </location>
</feature>
<proteinExistence type="predicted"/>
<keyword evidence="4" id="KW-1185">Reference proteome</keyword>
<evidence type="ECO:0000313" key="4">
    <source>
        <dbReference type="Proteomes" id="UP000740926"/>
    </source>
</evidence>
<accession>A0A9P7CLE7</accession>
<comment type="caution">
    <text evidence="3">The sequence shown here is derived from an EMBL/GenBank/DDBJ whole genome shotgun (WGS) entry which is preliminary data.</text>
</comment>
<protein>
    <recommendedName>
        <fullName evidence="5">FAR1 domain-containing protein</fullName>
    </recommendedName>
</protein>
<gene>
    <name evidence="3" type="ORF">G6F50_009366</name>
</gene>
<dbReference type="EMBL" id="JAANIU010001825">
    <property type="protein sequence ID" value="KAG1566195.1"/>
    <property type="molecule type" value="Genomic_DNA"/>
</dbReference>
<dbReference type="AlphaFoldDB" id="A0A9P7CLE7"/>
<evidence type="ECO:0000256" key="1">
    <source>
        <dbReference type="SAM" id="Coils"/>
    </source>
</evidence>
<organism evidence="3 4">
    <name type="scientific">Rhizopus delemar</name>
    <dbReference type="NCBI Taxonomy" id="936053"/>
    <lineage>
        <taxon>Eukaryota</taxon>
        <taxon>Fungi</taxon>
        <taxon>Fungi incertae sedis</taxon>
        <taxon>Mucoromycota</taxon>
        <taxon>Mucoromycotina</taxon>
        <taxon>Mucoromycetes</taxon>
        <taxon>Mucorales</taxon>
        <taxon>Mucorineae</taxon>
        <taxon>Rhizopodaceae</taxon>
        <taxon>Rhizopus</taxon>
    </lineage>
</organism>
<feature type="region of interest" description="Disordered" evidence="2">
    <location>
        <begin position="273"/>
        <end position="301"/>
    </location>
</feature>
<name>A0A9P7CLE7_9FUNG</name>